<comment type="caution">
    <text evidence="1">The sequence shown here is derived from an EMBL/GenBank/DDBJ whole genome shotgun (WGS) entry which is preliminary data.</text>
</comment>
<accession>A0AAW9HZG6</accession>
<evidence type="ECO:0000313" key="2">
    <source>
        <dbReference type="Proteomes" id="UP001288778"/>
    </source>
</evidence>
<name>A0AAW9HZG6_CLOPF</name>
<evidence type="ECO:0008006" key="3">
    <source>
        <dbReference type="Google" id="ProtNLM"/>
    </source>
</evidence>
<dbReference type="EMBL" id="WNUI01000005">
    <property type="protein sequence ID" value="MDZ4908199.1"/>
    <property type="molecule type" value="Genomic_DNA"/>
</dbReference>
<reference evidence="1" key="1">
    <citation type="submission" date="2019-11" db="EMBL/GenBank/DDBJ databases">
        <title>Characterization of Clostridium perfringens isolates from swine manure treated agricultural soils.</title>
        <authorList>
            <person name="Wushke S.T."/>
        </authorList>
    </citation>
    <scope>NUCLEOTIDE SEQUENCE</scope>
    <source>
        <strain evidence="1">X94</strain>
    </source>
</reference>
<sequence length="108" mass="12874">MNQLIIQALKDINIPVSFMEYSGDESNYIIFSTIGSNEFQYEDDNPTAEEYRVALTLWYKDFEFINKIREIKKCMKDNGFSFLNGKDLKDDDYYGYAMVFYYCKNIEE</sequence>
<organism evidence="1 2">
    <name type="scientific">Clostridium perfringens</name>
    <dbReference type="NCBI Taxonomy" id="1502"/>
    <lineage>
        <taxon>Bacteria</taxon>
        <taxon>Bacillati</taxon>
        <taxon>Bacillota</taxon>
        <taxon>Clostridia</taxon>
        <taxon>Eubacteriales</taxon>
        <taxon>Clostridiaceae</taxon>
        <taxon>Clostridium</taxon>
    </lineage>
</organism>
<proteinExistence type="predicted"/>
<dbReference type="Proteomes" id="UP001288778">
    <property type="component" value="Unassembled WGS sequence"/>
</dbReference>
<dbReference type="AlphaFoldDB" id="A0AAW9HZG6"/>
<gene>
    <name evidence="1" type="ORF">GNF68_03815</name>
</gene>
<dbReference type="RefSeq" id="WP_198621127.1">
    <property type="nucleotide sequence ID" value="NZ_JACOHR010000014.1"/>
</dbReference>
<protein>
    <recommendedName>
        <fullName evidence="3">Phage protein</fullName>
    </recommendedName>
</protein>
<evidence type="ECO:0000313" key="1">
    <source>
        <dbReference type="EMBL" id="MDZ4908199.1"/>
    </source>
</evidence>